<dbReference type="Gramene" id="BGIOSGA017026-TA">
    <property type="protein sequence ID" value="BGIOSGA017026-PA"/>
    <property type="gene ID" value="BGIOSGA017026"/>
</dbReference>
<dbReference type="EMBL" id="CM000129">
    <property type="protein sequence ID" value="EEC77891.1"/>
    <property type="molecule type" value="Genomic_DNA"/>
</dbReference>
<dbReference type="HOGENOM" id="CLU_204843_0_0_1"/>
<dbReference type="OMA" id="PWVEEGC"/>
<accession>B8ATJ1</accession>
<dbReference type="AlphaFoldDB" id="B8ATJ1"/>
<evidence type="ECO:0000313" key="2">
    <source>
        <dbReference type="Proteomes" id="UP000007015"/>
    </source>
</evidence>
<reference evidence="1 2" key="1">
    <citation type="journal article" date="2005" name="PLoS Biol.">
        <title>The genomes of Oryza sativa: a history of duplications.</title>
        <authorList>
            <person name="Yu J."/>
            <person name="Wang J."/>
            <person name="Lin W."/>
            <person name="Li S."/>
            <person name="Li H."/>
            <person name="Zhou J."/>
            <person name="Ni P."/>
            <person name="Dong W."/>
            <person name="Hu S."/>
            <person name="Zeng C."/>
            <person name="Zhang J."/>
            <person name="Zhang Y."/>
            <person name="Li R."/>
            <person name="Xu Z."/>
            <person name="Li S."/>
            <person name="Li X."/>
            <person name="Zheng H."/>
            <person name="Cong L."/>
            <person name="Lin L."/>
            <person name="Yin J."/>
            <person name="Geng J."/>
            <person name="Li G."/>
            <person name="Shi J."/>
            <person name="Liu J."/>
            <person name="Lv H."/>
            <person name="Li J."/>
            <person name="Wang J."/>
            <person name="Deng Y."/>
            <person name="Ran L."/>
            <person name="Shi X."/>
            <person name="Wang X."/>
            <person name="Wu Q."/>
            <person name="Li C."/>
            <person name="Ren X."/>
            <person name="Wang J."/>
            <person name="Wang X."/>
            <person name="Li D."/>
            <person name="Liu D."/>
            <person name="Zhang X."/>
            <person name="Ji Z."/>
            <person name="Zhao W."/>
            <person name="Sun Y."/>
            <person name="Zhang Z."/>
            <person name="Bao J."/>
            <person name="Han Y."/>
            <person name="Dong L."/>
            <person name="Ji J."/>
            <person name="Chen P."/>
            <person name="Wu S."/>
            <person name="Liu J."/>
            <person name="Xiao Y."/>
            <person name="Bu D."/>
            <person name="Tan J."/>
            <person name="Yang L."/>
            <person name="Ye C."/>
            <person name="Zhang J."/>
            <person name="Xu J."/>
            <person name="Zhou Y."/>
            <person name="Yu Y."/>
            <person name="Zhang B."/>
            <person name="Zhuang S."/>
            <person name="Wei H."/>
            <person name="Liu B."/>
            <person name="Lei M."/>
            <person name="Yu H."/>
            <person name="Li Y."/>
            <person name="Xu H."/>
            <person name="Wei S."/>
            <person name="He X."/>
            <person name="Fang L."/>
            <person name="Zhang Z."/>
            <person name="Zhang Y."/>
            <person name="Huang X."/>
            <person name="Su Z."/>
            <person name="Tong W."/>
            <person name="Li J."/>
            <person name="Tong Z."/>
            <person name="Li S."/>
            <person name="Ye J."/>
            <person name="Wang L."/>
            <person name="Fang L."/>
            <person name="Lei T."/>
            <person name="Chen C."/>
            <person name="Chen H."/>
            <person name="Xu Z."/>
            <person name="Li H."/>
            <person name="Huang H."/>
            <person name="Zhang F."/>
            <person name="Xu H."/>
            <person name="Li N."/>
            <person name="Zhao C."/>
            <person name="Li S."/>
            <person name="Dong L."/>
            <person name="Huang Y."/>
            <person name="Li L."/>
            <person name="Xi Y."/>
            <person name="Qi Q."/>
            <person name="Li W."/>
            <person name="Zhang B."/>
            <person name="Hu W."/>
            <person name="Zhang Y."/>
            <person name="Tian X."/>
            <person name="Jiao Y."/>
            <person name="Liang X."/>
            <person name="Jin J."/>
            <person name="Gao L."/>
            <person name="Zheng W."/>
            <person name="Hao B."/>
            <person name="Liu S."/>
            <person name="Wang W."/>
            <person name="Yuan L."/>
            <person name="Cao M."/>
            <person name="McDermott J."/>
            <person name="Samudrala R."/>
            <person name="Wang J."/>
            <person name="Wong G.K."/>
            <person name="Yang H."/>
        </authorList>
    </citation>
    <scope>NUCLEOTIDE SEQUENCE [LARGE SCALE GENOMIC DNA]</scope>
    <source>
        <strain evidence="2">cv. 93-11</strain>
    </source>
</reference>
<evidence type="ECO:0000313" key="1">
    <source>
        <dbReference type="EMBL" id="EEC77891.1"/>
    </source>
</evidence>
<protein>
    <submittedName>
        <fullName evidence="1">Uncharacterized protein</fullName>
    </submittedName>
</protein>
<dbReference type="Proteomes" id="UP000007015">
    <property type="component" value="Chromosome 4"/>
</dbReference>
<sequence length="52" mass="5345">MAERPLLPLAPWVEEGCGMATVDDIAAAVHHVLCIIDAEAASQMLLAGEASG</sequence>
<proteinExistence type="predicted"/>
<name>B8ATJ1_ORYSI</name>
<gene>
    <name evidence="1" type="ORF">OsI_17191</name>
</gene>
<keyword evidence="2" id="KW-1185">Reference proteome</keyword>
<organism evidence="1 2">
    <name type="scientific">Oryza sativa subsp. indica</name>
    <name type="common">Rice</name>
    <dbReference type="NCBI Taxonomy" id="39946"/>
    <lineage>
        <taxon>Eukaryota</taxon>
        <taxon>Viridiplantae</taxon>
        <taxon>Streptophyta</taxon>
        <taxon>Embryophyta</taxon>
        <taxon>Tracheophyta</taxon>
        <taxon>Spermatophyta</taxon>
        <taxon>Magnoliopsida</taxon>
        <taxon>Liliopsida</taxon>
        <taxon>Poales</taxon>
        <taxon>Poaceae</taxon>
        <taxon>BOP clade</taxon>
        <taxon>Oryzoideae</taxon>
        <taxon>Oryzeae</taxon>
        <taxon>Oryzinae</taxon>
        <taxon>Oryza</taxon>
        <taxon>Oryza sativa</taxon>
    </lineage>
</organism>